<dbReference type="AlphaFoldDB" id="A0A1C7P0N4"/>
<dbReference type="SUPFAM" id="SSF51905">
    <property type="entry name" value="FAD/NAD(P)-binding domain"/>
    <property type="match status" value="1"/>
</dbReference>
<protein>
    <recommendedName>
        <fullName evidence="2">FAD dependent oxidoreductase domain-containing protein</fullName>
    </recommendedName>
</protein>
<name>A0A1C7P0N4_9HYPH</name>
<evidence type="ECO:0000313" key="4">
    <source>
        <dbReference type="Proteomes" id="UP000093111"/>
    </source>
</evidence>
<keyword evidence="1" id="KW-0560">Oxidoreductase</keyword>
<dbReference type="PANTHER" id="PTHR13847:SF281">
    <property type="entry name" value="FAD DEPENDENT OXIDOREDUCTASE DOMAIN-CONTAINING PROTEIN"/>
    <property type="match status" value="1"/>
</dbReference>
<dbReference type="OrthoDB" id="9814969at2"/>
<accession>A0A1C7P0N4</accession>
<dbReference type="GO" id="GO:0016491">
    <property type="term" value="F:oxidoreductase activity"/>
    <property type="evidence" value="ECO:0007669"/>
    <property type="project" value="UniProtKB-KW"/>
</dbReference>
<sequence>MADQQMHHWRKISKEVEFAGTPLRGDLDADVVVIGAGFTGLNAAIELATAGTRVVVLEGLDIGQAASGRNNGQVIPHHSKKSPSEFAALLGQKRGDIYNEMVANAPLRLFEMIRKYDIACDLVSKGWMQACHSLEALKRAQIFHAEWKAFGCEVEWLDSSAIAEKIGGGDFLGGWKALNAGYLNPYALTQGLARAAAQEGAVIHTRSMVTAIEKRGNGWFVKTADGSVRAAKVLVAANAVAGHFWPSLHKAMIPVRVYQIATASFSQDVQRKILPGREGVSDTSRDIRAFRYDSTGGLAMVGSHTVWFNAAERGKRKVMHRLTSLLPQVPDVPAAEYWEGVIAVVPDKVPRLMELAPGVLFAGIYSGRGIAMSTVWGRNAAQILTGRLTDSAMPMPIGGLQTVAGHGVGVQVARFIHPWHRLQDRLDKRA</sequence>
<dbReference type="Gene3D" id="3.50.50.60">
    <property type="entry name" value="FAD/NAD(P)-binding domain"/>
    <property type="match status" value="1"/>
</dbReference>
<dbReference type="Pfam" id="PF01266">
    <property type="entry name" value="DAO"/>
    <property type="match status" value="1"/>
</dbReference>
<proteinExistence type="predicted"/>
<comment type="caution">
    <text evidence="3">The sequence shown here is derived from an EMBL/GenBank/DDBJ whole genome shotgun (WGS) entry which is preliminary data.</text>
</comment>
<evidence type="ECO:0000313" key="3">
    <source>
        <dbReference type="EMBL" id="OBZ94799.1"/>
    </source>
</evidence>
<evidence type="ECO:0000259" key="2">
    <source>
        <dbReference type="Pfam" id="PF01266"/>
    </source>
</evidence>
<dbReference type="EMBL" id="LGLV01000008">
    <property type="protein sequence ID" value="OBZ94799.1"/>
    <property type="molecule type" value="Genomic_DNA"/>
</dbReference>
<evidence type="ECO:0000256" key="1">
    <source>
        <dbReference type="ARBA" id="ARBA00023002"/>
    </source>
</evidence>
<dbReference type="PANTHER" id="PTHR13847">
    <property type="entry name" value="SARCOSINE DEHYDROGENASE-RELATED"/>
    <property type="match status" value="1"/>
</dbReference>
<dbReference type="Gene3D" id="3.30.9.10">
    <property type="entry name" value="D-Amino Acid Oxidase, subunit A, domain 2"/>
    <property type="match status" value="1"/>
</dbReference>
<feature type="domain" description="FAD dependent oxidoreductase" evidence="2">
    <location>
        <begin position="30"/>
        <end position="382"/>
    </location>
</feature>
<organism evidence="3 4">
    <name type="scientific">Pararhizobium polonicum</name>
    <dbReference type="NCBI Taxonomy" id="1612624"/>
    <lineage>
        <taxon>Bacteria</taxon>
        <taxon>Pseudomonadati</taxon>
        <taxon>Pseudomonadota</taxon>
        <taxon>Alphaproteobacteria</taxon>
        <taxon>Hyphomicrobiales</taxon>
        <taxon>Rhizobiaceae</taxon>
        <taxon>Rhizobium/Agrobacterium group</taxon>
        <taxon>Pararhizobium</taxon>
    </lineage>
</organism>
<gene>
    <name evidence="3" type="ORF">ADU59_13325</name>
</gene>
<reference evidence="3 4" key="1">
    <citation type="journal article" date="2016" name="Syst. Appl. Microbiol.">
        <title>Pararhizobium polonicum sp. nov. isolated from tumors on stone fruit rootstocks.</title>
        <authorList>
            <person name="Pulawska J."/>
            <person name="Kuzmanovic N."/>
            <person name="Willems A."/>
            <person name="Pothier J.F."/>
        </authorList>
    </citation>
    <scope>NUCLEOTIDE SEQUENCE [LARGE SCALE GENOMIC DNA]</scope>
    <source>
        <strain evidence="3 4">F5.1</strain>
    </source>
</reference>
<dbReference type="Proteomes" id="UP000093111">
    <property type="component" value="Unassembled WGS sequence"/>
</dbReference>
<dbReference type="InterPro" id="IPR036188">
    <property type="entry name" value="FAD/NAD-bd_sf"/>
</dbReference>
<dbReference type="STRING" id="1612624.ADU59_13325"/>
<keyword evidence="4" id="KW-1185">Reference proteome</keyword>
<dbReference type="InterPro" id="IPR006076">
    <property type="entry name" value="FAD-dep_OxRdtase"/>
</dbReference>
<dbReference type="GO" id="GO:0005737">
    <property type="term" value="C:cytoplasm"/>
    <property type="evidence" value="ECO:0007669"/>
    <property type="project" value="TreeGrafter"/>
</dbReference>
<dbReference type="RefSeq" id="WP_068954618.1">
    <property type="nucleotide sequence ID" value="NZ_LGLV01000008.1"/>
</dbReference>